<name>A0ACB5UKT0_9FIRM</name>
<sequence>MAYTKYNLYDLSSKSGDIENIASRINEILNNFTNIKSSIDADILYRDNIHSELNNLQGNTKELVDDTYGINKVLQNAIDEYSSCENQLNNLLNILSDTSGEDKNPFADNNDAVASNLNKKWDKELFKKYNSRITYLVDICNKNNSCTNIKKDSTYTNDNVECFKDSSTVSMEETIEREAILNTRKRIDKILLEYKSNLKSIWDRPGISHTLLEGSYGQIYYDILVNQKEGLRCLELTLEMADFIYAGATSYGTALEATGGNTYFAVPLSFVIYAASTNENMPGEKPSNIDDAFGWTDARKKGIYATTRKLEYIMKSDYRYFMDLYGYKKVMIKELEYIKKQIINDDYEIYENDKDNKHYKDIQIKYLDKLIDMNKNEKIYKKKLENDLKVIDKYVESGRL</sequence>
<dbReference type="EMBL" id="BTPU01000040">
    <property type="protein sequence ID" value="GMQ63467.1"/>
    <property type="molecule type" value="Genomic_DNA"/>
</dbReference>
<reference evidence="1" key="1">
    <citation type="submission" date="2023-09" db="EMBL/GenBank/DDBJ databases">
        <title>Vallitalea sediminicola and Vallitalea maricola sp. nov., anaerobic bacteria isolated from marine sediment.</title>
        <authorList>
            <person name="Hirano S."/>
            <person name="Maeda A."/>
            <person name="Terahara T."/>
            <person name="Mori K."/>
            <person name="Hamada M."/>
            <person name="Matsumoto R."/>
            <person name="Kobayashi T."/>
        </authorList>
    </citation>
    <scope>NUCLEOTIDE SEQUENCE</scope>
    <source>
        <strain evidence="1">AN17-2</strain>
    </source>
</reference>
<evidence type="ECO:0000313" key="2">
    <source>
        <dbReference type="Proteomes" id="UP001374599"/>
    </source>
</evidence>
<proteinExistence type="predicted"/>
<evidence type="ECO:0000313" key="1">
    <source>
        <dbReference type="EMBL" id="GMQ63467.1"/>
    </source>
</evidence>
<gene>
    <name evidence="1" type="ORF">AN2V17_27000</name>
</gene>
<dbReference type="Proteomes" id="UP001374599">
    <property type="component" value="Unassembled WGS sequence"/>
</dbReference>
<keyword evidence="2" id="KW-1185">Reference proteome</keyword>
<organism evidence="1 2">
    <name type="scientific">Vallitalea maricola</name>
    <dbReference type="NCBI Taxonomy" id="3074433"/>
    <lineage>
        <taxon>Bacteria</taxon>
        <taxon>Bacillati</taxon>
        <taxon>Bacillota</taxon>
        <taxon>Clostridia</taxon>
        <taxon>Lachnospirales</taxon>
        <taxon>Vallitaleaceae</taxon>
        <taxon>Vallitalea</taxon>
    </lineage>
</organism>
<comment type="caution">
    <text evidence="1">The sequence shown here is derived from an EMBL/GenBank/DDBJ whole genome shotgun (WGS) entry which is preliminary data.</text>
</comment>
<accession>A0ACB5UKT0</accession>
<protein>
    <submittedName>
        <fullName evidence="1">Uncharacterized protein</fullName>
    </submittedName>
</protein>